<gene>
    <name evidence="9" type="ORF">MNOR_LOCUS35859</name>
</gene>
<accession>A0AAV2SCE6</accession>
<evidence type="ECO:0000313" key="9">
    <source>
        <dbReference type="EMBL" id="CAL4184518.1"/>
    </source>
</evidence>
<keyword evidence="6" id="KW-0804">Transcription</keyword>
<evidence type="ECO:0000256" key="1">
    <source>
        <dbReference type="ARBA" id="ARBA00004123"/>
    </source>
</evidence>
<dbReference type="InterPro" id="IPR021429">
    <property type="entry name" value="Mediator_Med24"/>
</dbReference>
<comment type="subcellular location">
    <subcellularLocation>
        <location evidence="1">Nucleus</location>
    </subcellularLocation>
</comment>
<dbReference type="Pfam" id="PF11277">
    <property type="entry name" value="Med24_N"/>
    <property type="match status" value="1"/>
</dbReference>
<evidence type="ECO:0000256" key="8">
    <source>
        <dbReference type="ARBA" id="ARBA00031960"/>
    </source>
</evidence>
<comment type="similarity">
    <text evidence="2">Belongs to the Mediator complex subunit 24 family.</text>
</comment>
<keyword evidence="4" id="KW-0805">Transcription regulation</keyword>
<evidence type="ECO:0000256" key="6">
    <source>
        <dbReference type="ARBA" id="ARBA00023163"/>
    </source>
</evidence>
<comment type="caution">
    <text evidence="9">The sequence shown here is derived from an EMBL/GenBank/DDBJ whole genome shotgun (WGS) entry which is preliminary data.</text>
</comment>
<dbReference type="GO" id="GO:0003712">
    <property type="term" value="F:transcription coregulator activity"/>
    <property type="evidence" value="ECO:0007669"/>
    <property type="project" value="TreeGrafter"/>
</dbReference>
<dbReference type="Proteomes" id="UP001497623">
    <property type="component" value="Unassembled WGS sequence"/>
</dbReference>
<evidence type="ECO:0000256" key="7">
    <source>
        <dbReference type="ARBA" id="ARBA00023242"/>
    </source>
</evidence>
<keyword evidence="7" id="KW-0539">Nucleus</keyword>
<feature type="non-terminal residue" evidence="9">
    <location>
        <position position="178"/>
    </location>
</feature>
<dbReference type="PANTHER" id="PTHR12898">
    <property type="entry name" value="MEDIATOR OF RNA POLYMERASE II TRANSCRIPTION SUBUNIT 24"/>
    <property type="match status" value="1"/>
</dbReference>
<name>A0AAV2SCE6_MEGNR</name>
<evidence type="ECO:0000256" key="5">
    <source>
        <dbReference type="ARBA" id="ARBA00023159"/>
    </source>
</evidence>
<dbReference type="AlphaFoldDB" id="A0AAV2SCE6"/>
<organism evidence="9 10">
    <name type="scientific">Meganyctiphanes norvegica</name>
    <name type="common">Northern krill</name>
    <name type="synonym">Thysanopoda norvegica</name>
    <dbReference type="NCBI Taxonomy" id="48144"/>
    <lineage>
        <taxon>Eukaryota</taxon>
        <taxon>Metazoa</taxon>
        <taxon>Ecdysozoa</taxon>
        <taxon>Arthropoda</taxon>
        <taxon>Crustacea</taxon>
        <taxon>Multicrustacea</taxon>
        <taxon>Malacostraca</taxon>
        <taxon>Eumalacostraca</taxon>
        <taxon>Eucarida</taxon>
        <taxon>Euphausiacea</taxon>
        <taxon>Euphausiidae</taxon>
        <taxon>Meganyctiphanes</taxon>
    </lineage>
</organism>
<evidence type="ECO:0000313" key="10">
    <source>
        <dbReference type="Proteomes" id="UP001497623"/>
    </source>
</evidence>
<sequence>AFGQQLLMLKQLKGLSVEQLYLELLRCAFLGLSSPDHHHYQELKWVGFTFIKVPAILQHIHNTTSGDTGPSEELVSAIKKISSLTMLLDYSDTRINCNCLEYLLNELCTSLTLITERDAQAIIAERVKASNSTVSKASSGLDGANSSSTSNLPGNPYLILRSKPTVNSILKKLSITNQ</sequence>
<evidence type="ECO:0000256" key="3">
    <source>
        <dbReference type="ARBA" id="ARBA00019693"/>
    </source>
</evidence>
<keyword evidence="10" id="KW-1185">Reference proteome</keyword>
<dbReference type="GO" id="GO:0060261">
    <property type="term" value="P:positive regulation of transcription initiation by RNA polymerase II"/>
    <property type="evidence" value="ECO:0007669"/>
    <property type="project" value="TreeGrafter"/>
</dbReference>
<reference evidence="9 10" key="1">
    <citation type="submission" date="2024-05" db="EMBL/GenBank/DDBJ databases">
        <authorList>
            <person name="Wallberg A."/>
        </authorList>
    </citation>
    <scope>NUCLEOTIDE SEQUENCE [LARGE SCALE GENOMIC DNA]</scope>
</reference>
<proteinExistence type="inferred from homology"/>
<evidence type="ECO:0000256" key="2">
    <source>
        <dbReference type="ARBA" id="ARBA00007864"/>
    </source>
</evidence>
<keyword evidence="5" id="KW-0010">Activator</keyword>
<feature type="non-terminal residue" evidence="9">
    <location>
        <position position="1"/>
    </location>
</feature>
<evidence type="ECO:0000256" key="4">
    <source>
        <dbReference type="ARBA" id="ARBA00023015"/>
    </source>
</evidence>
<dbReference type="GO" id="GO:0016592">
    <property type="term" value="C:mediator complex"/>
    <property type="evidence" value="ECO:0007669"/>
    <property type="project" value="InterPro"/>
</dbReference>
<dbReference type="PANTHER" id="PTHR12898:SF1">
    <property type="entry name" value="MEDIATOR OF RNA POLYMERASE II TRANSCRIPTION SUBUNIT 24"/>
    <property type="match status" value="1"/>
</dbReference>
<dbReference type="EMBL" id="CAXKWB010061888">
    <property type="protein sequence ID" value="CAL4184518.1"/>
    <property type="molecule type" value="Genomic_DNA"/>
</dbReference>
<protein>
    <recommendedName>
        <fullName evidence="3">Mediator of RNA polymerase II transcription subunit 24</fullName>
    </recommendedName>
    <alternativeName>
        <fullName evidence="8">Mediator complex subunit 24</fullName>
    </alternativeName>
</protein>